<accession>A0A6N2C8E8</accession>
<proteinExistence type="predicted"/>
<reference evidence="2" key="1">
    <citation type="submission" date="2019-05" db="EMBL/GenBank/DDBJ databases">
        <title>The de novo reference genome and transcriptome assemblies of the wild tomato species Solanum chilense.</title>
        <authorList>
            <person name="Stam R."/>
            <person name="Nosenko T."/>
            <person name="Hoerger A.C."/>
            <person name="Stephan W."/>
            <person name="Seidel M.A."/>
            <person name="Kuhn J.M.M."/>
            <person name="Haberer G."/>
            <person name="Tellier A."/>
        </authorList>
    </citation>
    <scope>NUCLEOTIDE SEQUENCE</scope>
    <source>
        <tissue evidence="2">Mature leaves</tissue>
    </source>
</reference>
<feature type="transmembrane region" description="Helical" evidence="1">
    <location>
        <begin position="54"/>
        <end position="71"/>
    </location>
</feature>
<comment type="caution">
    <text evidence="2">The sequence shown here is derived from an EMBL/GenBank/DDBJ whole genome shotgun (WGS) entry which is preliminary data.</text>
</comment>
<name>A0A6N2C8E8_SOLCI</name>
<keyword evidence="1" id="KW-1133">Transmembrane helix</keyword>
<organism evidence="2">
    <name type="scientific">Solanum chilense</name>
    <name type="common">Tomato</name>
    <name type="synonym">Lycopersicon chilense</name>
    <dbReference type="NCBI Taxonomy" id="4083"/>
    <lineage>
        <taxon>Eukaryota</taxon>
        <taxon>Viridiplantae</taxon>
        <taxon>Streptophyta</taxon>
        <taxon>Embryophyta</taxon>
        <taxon>Tracheophyta</taxon>
        <taxon>Spermatophyta</taxon>
        <taxon>Magnoliopsida</taxon>
        <taxon>eudicotyledons</taxon>
        <taxon>Gunneridae</taxon>
        <taxon>Pentapetalae</taxon>
        <taxon>asterids</taxon>
        <taxon>lamiids</taxon>
        <taxon>Solanales</taxon>
        <taxon>Solanaceae</taxon>
        <taxon>Solanoideae</taxon>
        <taxon>Solaneae</taxon>
        <taxon>Solanum</taxon>
        <taxon>Solanum subgen. Lycopersicon</taxon>
    </lineage>
</organism>
<evidence type="ECO:0000313" key="2">
    <source>
        <dbReference type="EMBL" id="TMX02969.1"/>
    </source>
</evidence>
<dbReference type="AlphaFoldDB" id="A0A6N2C8E8"/>
<protein>
    <submittedName>
        <fullName evidence="2">Uncharacterized protein</fullName>
    </submittedName>
</protein>
<feature type="transmembrane region" description="Helical" evidence="1">
    <location>
        <begin position="7"/>
        <end position="28"/>
    </location>
</feature>
<gene>
    <name evidence="2" type="ORF">EJD97_018943</name>
</gene>
<keyword evidence="1" id="KW-0812">Transmembrane</keyword>
<keyword evidence="1" id="KW-0472">Membrane</keyword>
<evidence type="ECO:0000256" key="1">
    <source>
        <dbReference type="SAM" id="Phobius"/>
    </source>
</evidence>
<dbReference type="EMBL" id="RXGB01000528">
    <property type="protein sequence ID" value="TMX02969.1"/>
    <property type="molecule type" value="Genomic_DNA"/>
</dbReference>
<sequence>MDVFLPFPAFFEVIVLLSLYLFVVVFALENLEQNLVYYQNIASLFAIFHCDSTVMPQTPTLLLVIVLNWLIKK</sequence>